<dbReference type="Gene3D" id="3.10.350.10">
    <property type="entry name" value="LysM domain"/>
    <property type="match status" value="1"/>
</dbReference>
<evidence type="ECO:0000313" key="3">
    <source>
        <dbReference type="EMBL" id="BAU93862.1"/>
    </source>
</evidence>
<proteinExistence type="predicted"/>
<sequence length="542" mass="54759">MTAEVRRSIVLAVAGLLGGFAMVVALFGTGELLKRNAAVNPSAETPATPGEPSAGAETGDRAGEAPRTDSPHAALGALSQGGVGQGPSPAGDAKPRADDGAPSFDIVRVEPDGASVVAGRAAPNSRIELLRDGKPFATAQADAAGQFALTPPDLPPGTSEITLTATGPDGKPLPGRENVTIVVAEKRDAKPLIALSAPDAPTRVLSQPDAPEAGGKPPATALAGTPGQAAPAPGGAANKPAREAEKPSGKAAVPGAVRIVSVDAQEGGRLHVTGQTTAWSSLRLYLNDTMVASGQSGADGRVAFTIGRGVKPGAYRIRVDSVDPAGGKVKARAEVAFAYPDSVPPTRYADTGSPEMTKPGRAPSAPDRERAAAEPQSLPPEQAGANRPAPKARTAEVAPAPSLAAAPSVSAGTARSEPDRPATAGTPSLAASSGATAPSPGADRRAATALAPSLPGGAAAPAEAGAVFVPEINTARITRGDSLWQISRRTYGRGNRYTVIYDANQDQIRDPNRIYPGQMFVLPKDAPARETPSARSVSDRRT</sequence>
<dbReference type="OrthoDB" id="370541at2"/>
<dbReference type="InterPro" id="IPR013783">
    <property type="entry name" value="Ig-like_fold"/>
</dbReference>
<feature type="region of interest" description="Disordered" evidence="1">
    <location>
        <begin position="342"/>
        <end position="447"/>
    </location>
</feature>
<feature type="region of interest" description="Disordered" evidence="1">
    <location>
        <begin position="40"/>
        <end position="106"/>
    </location>
</feature>
<feature type="region of interest" description="Disordered" evidence="1">
    <location>
        <begin position="199"/>
        <end position="252"/>
    </location>
</feature>
<dbReference type="Gene3D" id="2.60.40.10">
    <property type="entry name" value="Immunoglobulins"/>
    <property type="match status" value="1"/>
</dbReference>
<name>A0A161JN86_9HYPH</name>
<dbReference type="Proteomes" id="UP000218288">
    <property type="component" value="Chromosome"/>
</dbReference>
<dbReference type="PANTHER" id="PTHR34700:SF4">
    <property type="entry name" value="PHAGE-LIKE ELEMENT PBSX PROTEIN XKDP"/>
    <property type="match status" value="1"/>
</dbReference>
<feature type="compositionally biased region" description="Low complexity" evidence="1">
    <location>
        <begin position="213"/>
        <end position="239"/>
    </location>
</feature>
<feature type="compositionally biased region" description="Low complexity" evidence="1">
    <location>
        <begin position="421"/>
        <end position="447"/>
    </location>
</feature>
<evidence type="ECO:0000313" key="4">
    <source>
        <dbReference type="Proteomes" id="UP000218288"/>
    </source>
</evidence>
<accession>A0A161JN86</accession>
<gene>
    <name evidence="3" type="ORF">MPPM_5257</name>
</gene>
<dbReference type="CDD" id="cd00118">
    <property type="entry name" value="LysM"/>
    <property type="match status" value="1"/>
</dbReference>
<feature type="region of interest" description="Disordered" evidence="1">
    <location>
        <begin position="523"/>
        <end position="542"/>
    </location>
</feature>
<dbReference type="SMART" id="SM00257">
    <property type="entry name" value="LysM"/>
    <property type="match status" value="1"/>
</dbReference>
<dbReference type="PANTHER" id="PTHR34700">
    <property type="entry name" value="POTASSIUM BINDING PROTEIN KBP"/>
    <property type="match status" value="1"/>
</dbReference>
<dbReference type="EMBL" id="AP014809">
    <property type="protein sequence ID" value="BAU93862.1"/>
    <property type="molecule type" value="Genomic_DNA"/>
</dbReference>
<reference evidence="3 4" key="1">
    <citation type="journal article" date="2016" name="Genome Announc.">
        <title>Complete Genome Sequence of Methylobacterium populi P-1M, Isolated from Pink-Pigmented Household Biofilm.</title>
        <authorList>
            <person name="Morohoshi T."/>
            <person name="Ikeda T."/>
        </authorList>
    </citation>
    <scope>NUCLEOTIDE SEQUENCE [LARGE SCALE GENOMIC DNA]</scope>
    <source>
        <strain evidence="3 4">P-1M</strain>
    </source>
</reference>
<protein>
    <submittedName>
        <fullName evidence="3">Peptidoglycan-binding LysM</fullName>
    </submittedName>
</protein>
<dbReference type="InterPro" id="IPR036779">
    <property type="entry name" value="LysM_dom_sf"/>
</dbReference>
<dbReference type="InterPro" id="IPR018392">
    <property type="entry name" value="LysM"/>
</dbReference>
<dbReference type="RefSeq" id="WP_096487526.1">
    <property type="nucleotide sequence ID" value="NZ_AP014809.1"/>
</dbReference>
<feature type="compositionally biased region" description="Low complexity" evidence="1">
    <location>
        <begin position="395"/>
        <end position="411"/>
    </location>
</feature>
<dbReference type="InterPro" id="IPR052196">
    <property type="entry name" value="Bact_Kbp"/>
</dbReference>
<dbReference type="Pfam" id="PF01476">
    <property type="entry name" value="LysM"/>
    <property type="match status" value="1"/>
</dbReference>
<feature type="compositionally biased region" description="Basic and acidic residues" evidence="1">
    <location>
        <begin position="58"/>
        <end position="70"/>
    </location>
</feature>
<organism evidence="3 4">
    <name type="scientific">Methylorubrum populi</name>
    <dbReference type="NCBI Taxonomy" id="223967"/>
    <lineage>
        <taxon>Bacteria</taxon>
        <taxon>Pseudomonadati</taxon>
        <taxon>Pseudomonadota</taxon>
        <taxon>Alphaproteobacteria</taxon>
        <taxon>Hyphomicrobiales</taxon>
        <taxon>Methylobacteriaceae</taxon>
        <taxon>Methylorubrum</taxon>
    </lineage>
</organism>
<evidence type="ECO:0000259" key="2">
    <source>
        <dbReference type="PROSITE" id="PS51782"/>
    </source>
</evidence>
<feature type="domain" description="LysM" evidence="2">
    <location>
        <begin position="473"/>
        <end position="522"/>
    </location>
</feature>
<dbReference type="AlphaFoldDB" id="A0A161JN86"/>
<dbReference type="PROSITE" id="PS51782">
    <property type="entry name" value="LYSM"/>
    <property type="match status" value="1"/>
</dbReference>
<evidence type="ECO:0000256" key="1">
    <source>
        <dbReference type="SAM" id="MobiDB-lite"/>
    </source>
</evidence>